<dbReference type="Gene3D" id="1.20.1540.10">
    <property type="entry name" value="Rhomboid-like"/>
    <property type="match status" value="1"/>
</dbReference>
<dbReference type="InterPro" id="IPR035952">
    <property type="entry name" value="Rhomboid-like_sf"/>
</dbReference>
<evidence type="ECO:0000313" key="11">
    <source>
        <dbReference type="Proteomes" id="UP001336835"/>
    </source>
</evidence>
<name>A0ABU7IC79_9SPHI</name>
<feature type="transmembrane region" description="Helical" evidence="7">
    <location>
        <begin position="198"/>
        <end position="216"/>
    </location>
</feature>
<evidence type="ECO:0000259" key="8">
    <source>
        <dbReference type="Pfam" id="PF01694"/>
    </source>
</evidence>
<comment type="subcellular location">
    <subcellularLocation>
        <location evidence="1">Membrane</location>
        <topology evidence="1">Multi-pass membrane protein</topology>
    </subcellularLocation>
</comment>
<evidence type="ECO:0000256" key="7">
    <source>
        <dbReference type="SAM" id="Phobius"/>
    </source>
</evidence>
<evidence type="ECO:0000256" key="2">
    <source>
        <dbReference type="ARBA" id="ARBA00009045"/>
    </source>
</evidence>
<feature type="transmembrane region" description="Helical" evidence="7">
    <location>
        <begin position="110"/>
        <end position="132"/>
    </location>
</feature>
<organism evidence="10 11">
    <name type="scientific">Pedobacter albus</name>
    <dbReference type="NCBI Taxonomy" id="3113905"/>
    <lineage>
        <taxon>Bacteria</taxon>
        <taxon>Pseudomonadati</taxon>
        <taxon>Bacteroidota</taxon>
        <taxon>Sphingobacteriia</taxon>
        <taxon>Sphingobacteriales</taxon>
        <taxon>Sphingobacteriaceae</taxon>
        <taxon>Pedobacter</taxon>
    </lineage>
</organism>
<dbReference type="GO" id="GO:0006508">
    <property type="term" value="P:proteolysis"/>
    <property type="evidence" value="ECO:0007669"/>
    <property type="project" value="UniProtKB-KW"/>
</dbReference>
<dbReference type="InterPro" id="IPR022764">
    <property type="entry name" value="Peptidase_S54_rhomboid_dom"/>
</dbReference>
<feature type="transmembrane region" description="Helical" evidence="7">
    <location>
        <begin position="75"/>
        <end position="98"/>
    </location>
</feature>
<dbReference type="InterPro" id="IPR050925">
    <property type="entry name" value="Rhomboid_protease_S54"/>
</dbReference>
<evidence type="ECO:0000256" key="1">
    <source>
        <dbReference type="ARBA" id="ARBA00004141"/>
    </source>
</evidence>
<keyword evidence="10" id="KW-0645">Protease</keyword>
<dbReference type="InterPro" id="IPR046483">
    <property type="entry name" value="DUF6576"/>
</dbReference>
<feature type="domain" description="DUF6576" evidence="9">
    <location>
        <begin position="246"/>
        <end position="280"/>
    </location>
</feature>
<accession>A0ABU7IC79</accession>
<feature type="transmembrane region" description="Helical" evidence="7">
    <location>
        <begin position="21"/>
        <end position="45"/>
    </location>
</feature>
<dbReference type="Pfam" id="PF20216">
    <property type="entry name" value="DUF6576"/>
    <property type="match status" value="1"/>
</dbReference>
<keyword evidence="5 7" id="KW-1133">Transmembrane helix</keyword>
<dbReference type="EMBL" id="JAZDQT010000003">
    <property type="protein sequence ID" value="MEE1947072.1"/>
    <property type="molecule type" value="Genomic_DNA"/>
</dbReference>
<comment type="similarity">
    <text evidence="2">Belongs to the peptidase S54 family.</text>
</comment>
<keyword evidence="6 7" id="KW-0472">Membrane</keyword>
<evidence type="ECO:0000256" key="6">
    <source>
        <dbReference type="ARBA" id="ARBA00023136"/>
    </source>
</evidence>
<evidence type="ECO:0000259" key="9">
    <source>
        <dbReference type="Pfam" id="PF20216"/>
    </source>
</evidence>
<feature type="transmembrane region" description="Helical" evidence="7">
    <location>
        <begin position="168"/>
        <end position="186"/>
    </location>
</feature>
<sequence>MNNNIWYDLKLKFLRSGSPAMAYIGLNVLIFVVVGLAGVVCFLMGQRGFVDGLVYQYMAFPSNPELWLSRFYTLITYQFFHAGFFHILFNMLWLYWMGQLLLDFIKPRQFHVIYLGGGIVGAIFFALIFNLIPAFKEFVGIPLVGASACVMAVMTALATLVPNYEIRLLFVGNIKMKYLLLAYIILDLIGTADGNAGGSLAHLGGALFGFVYIKLLQNGYDMSSVFKRRPKLKVVRNENVKKNTNAINQHEIDAILDKISKSGYDKLSKEEKETLFKASKN</sequence>
<keyword evidence="11" id="KW-1185">Reference proteome</keyword>
<evidence type="ECO:0000256" key="4">
    <source>
        <dbReference type="ARBA" id="ARBA00022801"/>
    </source>
</evidence>
<gene>
    <name evidence="10" type="ORF">VRU48_18245</name>
</gene>
<dbReference type="Proteomes" id="UP001336835">
    <property type="component" value="Unassembled WGS sequence"/>
</dbReference>
<dbReference type="SUPFAM" id="SSF144091">
    <property type="entry name" value="Rhomboid-like"/>
    <property type="match status" value="1"/>
</dbReference>
<evidence type="ECO:0000256" key="3">
    <source>
        <dbReference type="ARBA" id="ARBA00022692"/>
    </source>
</evidence>
<dbReference type="RefSeq" id="WP_330109358.1">
    <property type="nucleotide sequence ID" value="NZ_JAZDQT010000003.1"/>
</dbReference>
<evidence type="ECO:0000313" key="10">
    <source>
        <dbReference type="EMBL" id="MEE1947072.1"/>
    </source>
</evidence>
<dbReference type="EC" id="3.4.21.105" evidence="10"/>
<feature type="domain" description="Peptidase S54 rhomboid" evidence="8">
    <location>
        <begin position="70"/>
        <end position="216"/>
    </location>
</feature>
<comment type="caution">
    <text evidence="10">The sequence shown here is derived from an EMBL/GenBank/DDBJ whole genome shotgun (WGS) entry which is preliminary data.</text>
</comment>
<dbReference type="GO" id="GO:0008233">
    <property type="term" value="F:peptidase activity"/>
    <property type="evidence" value="ECO:0007669"/>
    <property type="project" value="UniProtKB-KW"/>
</dbReference>
<keyword evidence="4 10" id="KW-0378">Hydrolase</keyword>
<dbReference type="PANTHER" id="PTHR43731:SF14">
    <property type="entry name" value="PRESENILIN-ASSOCIATED RHOMBOID-LIKE PROTEIN, MITOCHONDRIAL"/>
    <property type="match status" value="1"/>
</dbReference>
<evidence type="ECO:0000256" key="5">
    <source>
        <dbReference type="ARBA" id="ARBA00022989"/>
    </source>
</evidence>
<keyword evidence="3 7" id="KW-0812">Transmembrane</keyword>
<dbReference type="Pfam" id="PF01694">
    <property type="entry name" value="Rhomboid"/>
    <property type="match status" value="1"/>
</dbReference>
<feature type="transmembrane region" description="Helical" evidence="7">
    <location>
        <begin position="138"/>
        <end position="161"/>
    </location>
</feature>
<reference evidence="10 11" key="1">
    <citation type="submission" date="2024-01" db="EMBL/GenBank/DDBJ databases">
        <title>Pedobacter sp. nov., isolated from fresh soil.</title>
        <authorList>
            <person name="Le N.T.T."/>
        </authorList>
    </citation>
    <scope>NUCLEOTIDE SEQUENCE [LARGE SCALE GENOMIC DNA]</scope>
    <source>
        <strain evidence="10 11">KR3-3</strain>
    </source>
</reference>
<dbReference type="PANTHER" id="PTHR43731">
    <property type="entry name" value="RHOMBOID PROTEASE"/>
    <property type="match status" value="1"/>
</dbReference>
<protein>
    <submittedName>
        <fullName evidence="10">Rhomboid family intramembrane serine protease</fullName>
        <ecNumber evidence="10">3.4.21.105</ecNumber>
    </submittedName>
</protein>
<proteinExistence type="inferred from homology"/>